<feature type="transmembrane region" description="Helical" evidence="1">
    <location>
        <begin position="63"/>
        <end position="82"/>
    </location>
</feature>
<evidence type="ECO:0000313" key="2">
    <source>
        <dbReference type="EMBL" id="OCT13558.1"/>
    </source>
</evidence>
<keyword evidence="1" id="KW-1133">Transmembrane helix</keyword>
<keyword evidence="1" id="KW-0812">Transmembrane</keyword>
<feature type="transmembrane region" description="Helical" evidence="1">
    <location>
        <begin position="133"/>
        <end position="154"/>
    </location>
</feature>
<feature type="transmembrane region" description="Helical" evidence="1">
    <location>
        <begin position="186"/>
        <end position="204"/>
    </location>
</feature>
<feature type="transmembrane region" description="Helical" evidence="1">
    <location>
        <begin position="21"/>
        <end position="43"/>
    </location>
</feature>
<gene>
    <name evidence="2" type="ORF">A8709_18365</name>
</gene>
<dbReference type="STRING" id="512399.A8709_18365"/>
<reference evidence="3" key="1">
    <citation type="submission" date="2016-05" db="EMBL/GenBank/DDBJ databases">
        <title>Paenibacillus oryzae. sp. nov., isolated from the rice root.</title>
        <authorList>
            <person name="Zhang J."/>
            <person name="Zhang X."/>
        </authorList>
    </citation>
    <scope>NUCLEOTIDE SEQUENCE [LARGE SCALE GENOMIC DNA]</scope>
    <source>
        <strain evidence="3">KCTC13222</strain>
    </source>
</reference>
<keyword evidence="3" id="KW-1185">Reference proteome</keyword>
<organism evidence="2 3">
    <name type="scientific">Paenibacillus pectinilyticus</name>
    <dbReference type="NCBI Taxonomy" id="512399"/>
    <lineage>
        <taxon>Bacteria</taxon>
        <taxon>Bacillati</taxon>
        <taxon>Bacillota</taxon>
        <taxon>Bacilli</taxon>
        <taxon>Bacillales</taxon>
        <taxon>Paenibacillaceae</taxon>
        <taxon>Paenibacillus</taxon>
    </lineage>
</organism>
<feature type="transmembrane region" description="Helical" evidence="1">
    <location>
        <begin position="94"/>
        <end position="113"/>
    </location>
</feature>
<dbReference type="AlphaFoldDB" id="A0A1C0ZZK8"/>
<name>A0A1C0ZZK8_9BACL</name>
<evidence type="ECO:0000313" key="3">
    <source>
        <dbReference type="Proteomes" id="UP000093309"/>
    </source>
</evidence>
<dbReference type="Proteomes" id="UP000093309">
    <property type="component" value="Unassembled WGS sequence"/>
</dbReference>
<keyword evidence="1" id="KW-0472">Membrane</keyword>
<evidence type="ECO:0000256" key="1">
    <source>
        <dbReference type="SAM" id="Phobius"/>
    </source>
</evidence>
<proteinExistence type="predicted"/>
<dbReference type="EMBL" id="LYPC01000022">
    <property type="protein sequence ID" value="OCT13558.1"/>
    <property type="molecule type" value="Genomic_DNA"/>
</dbReference>
<sequence>MLAGHYSISYFMKSTKHSIKMWQLFLAVQFLDIIWSIFILLGIEKADVHSTLPGIPLRLTYMPYTHSLFSALLWSGAAYTLYRLVYRWRDAGRSALFIGLAVFSHWILDLIVHDHDLPLIGNRFKMGYGLYQSAIWSFAIEAALLIAGFIMYWSVIGKRKYGMIGVIFTLLLINAFTMWGPSPPSAKFAAVFNFCYYIGVAWWISRLEL</sequence>
<comment type="caution">
    <text evidence="2">The sequence shown here is derived from an EMBL/GenBank/DDBJ whole genome shotgun (WGS) entry which is preliminary data.</text>
</comment>
<accession>A0A1C0ZZK8</accession>
<feature type="transmembrane region" description="Helical" evidence="1">
    <location>
        <begin position="161"/>
        <end position="180"/>
    </location>
</feature>
<protein>
    <submittedName>
        <fullName evidence="2">Uncharacterized protein</fullName>
    </submittedName>
</protein>